<evidence type="ECO:0000256" key="3">
    <source>
        <dbReference type="ARBA" id="ARBA00022801"/>
    </source>
</evidence>
<feature type="compositionally biased region" description="Polar residues" evidence="4">
    <location>
        <begin position="17"/>
        <end position="39"/>
    </location>
</feature>
<feature type="region of interest" description="Disordered" evidence="4">
    <location>
        <begin position="1"/>
        <end position="167"/>
    </location>
</feature>
<keyword evidence="3" id="KW-0378">Hydrolase</keyword>
<evidence type="ECO:0000256" key="2">
    <source>
        <dbReference type="ARBA" id="ARBA00022670"/>
    </source>
</evidence>
<comment type="similarity">
    <text evidence="1">Belongs to the peptidase S1C family.</text>
</comment>
<feature type="compositionally biased region" description="Pro residues" evidence="4">
    <location>
        <begin position="125"/>
        <end position="134"/>
    </location>
</feature>
<dbReference type="PANTHER" id="PTHR43343">
    <property type="entry name" value="PEPTIDASE S12"/>
    <property type="match status" value="1"/>
</dbReference>
<dbReference type="Proteomes" id="UP000318297">
    <property type="component" value="Unassembled WGS sequence"/>
</dbReference>
<feature type="region of interest" description="Disordered" evidence="4">
    <location>
        <begin position="351"/>
        <end position="372"/>
    </location>
</feature>
<keyword evidence="2 6" id="KW-0645">Protease</keyword>
<dbReference type="AlphaFoldDB" id="A0A561E7U6"/>
<dbReference type="GO" id="GO:0006508">
    <property type="term" value="P:proteolysis"/>
    <property type="evidence" value="ECO:0007669"/>
    <property type="project" value="UniProtKB-KW"/>
</dbReference>
<evidence type="ECO:0000313" key="7">
    <source>
        <dbReference type="Proteomes" id="UP000318297"/>
    </source>
</evidence>
<name>A0A561E7U6_9MICO</name>
<dbReference type="Pfam" id="PF13365">
    <property type="entry name" value="Trypsin_2"/>
    <property type="match status" value="1"/>
</dbReference>
<evidence type="ECO:0000256" key="4">
    <source>
        <dbReference type="SAM" id="MobiDB-lite"/>
    </source>
</evidence>
<accession>A0A561E7U6</accession>
<organism evidence="6 7">
    <name type="scientific">Rudaeicoccus suwonensis</name>
    <dbReference type="NCBI Taxonomy" id="657409"/>
    <lineage>
        <taxon>Bacteria</taxon>
        <taxon>Bacillati</taxon>
        <taxon>Actinomycetota</taxon>
        <taxon>Actinomycetes</taxon>
        <taxon>Micrococcales</taxon>
        <taxon>Dermacoccaceae</taxon>
        <taxon>Rudaeicoccus</taxon>
    </lineage>
</organism>
<sequence>MSSDHTPSDGRSDEATPRNSDSTSPIPSSGADTTGQLPTRDTDATSPLPRQESTGGYQGTPYGQQRPPYGQQPGQSSQSGQQQPGQGSQGQSAQSGYPGYGQPGPNLARPGNAQHNQGQFGQQPGPRPQQPGFPPYAGGAQQPATAHHSQSHPSYDTTGGATPPRRSRSWVAVPAAAIIAAVLASGGTWALAHNDNSSSASGTSTTVVKADPADLGDANSVNWAATASKVSPSVVSITVTAGQSGDQGSGVILDAAGNIVTNNHVVTGAGANPTITVTLNNNETYAAKVVGTDVSTDLAVVRLVNPPSDLKPITFGDDSKLVVGQPVMAVGNPLGLSGTVTTGIVSALNRPVTTTPDSSGESSSQAATESATTNAIQTSAAINPGNSGGALVNGTGQLIGINSSIATLGQSLGSSQSGNIGIGFAIPVTVVKNITSQLIKTGKAVHSEIGVSVDSQPATVTIGNATQQAAKIVSVASGSPAQKAGIKAGDVVTAFNGQQVVSSDALIGFVREEPVGAKVVLTIIRNGQQLNVTVTLGEASSTN</sequence>
<dbReference type="EMBL" id="VIVQ01000001">
    <property type="protein sequence ID" value="TWE11681.1"/>
    <property type="molecule type" value="Genomic_DNA"/>
</dbReference>
<reference evidence="6 7" key="1">
    <citation type="submission" date="2019-06" db="EMBL/GenBank/DDBJ databases">
        <title>Sequencing the genomes of 1000 actinobacteria strains.</title>
        <authorList>
            <person name="Klenk H.-P."/>
        </authorList>
    </citation>
    <scope>NUCLEOTIDE SEQUENCE [LARGE SCALE GENOMIC DNA]</scope>
    <source>
        <strain evidence="6 7">DSM 19560</strain>
    </source>
</reference>
<protein>
    <submittedName>
        <fullName evidence="6">Putative serine protease PepD</fullName>
    </submittedName>
</protein>
<dbReference type="InterPro" id="IPR001940">
    <property type="entry name" value="Peptidase_S1C"/>
</dbReference>
<dbReference type="PRINTS" id="PR00834">
    <property type="entry name" value="PROTEASES2C"/>
</dbReference>
<comment type="caution">
    <text evidence="6">The sequence shown here is derived from an EMBL/GenBank/DDBJ whole genome shotgun (WGS) entry which is preliminary data.</text>
</comment>
<proteinExistence type="inferred from homology"/>
<dbReference type="SUPFAM" id="SSF50156">
    <property type="entry name" value="PDZ domain-like"/>
    <property type="match status" value="1"/>
</dbReference>
<dbReference type="Pfam" id="PF13180">
    <property type="entry name" value="PDZ_2"/>
    <property type="match status" value="1"/>
</dbReference>
<dbReference type="Gene3D" id="2.40.10.10">
    <property type="entry name" value="Trypsin-like serine proteases"/>
    <property type="match status" value="2"/>
</dbReference>
<evidence type="ECO:0000259" key="5">
    <source>
        <dbReference type="PROSITE" id="PS50106"/>
    </source>
</evidence>
<evidence type="ECO:0000313" key="6">
    <source>
        <dbReference type="EMBL" id="TWE11681.1"/>
    </source>
</evidence>
<feature type="compositionally biased region" description="Low complexity" evidence="4">
    <location>
        <begin position="358"/>
        <end position="372"/>
    </location>
</feature>
<dbReference type="InterPro" id="IPR043504">
    <property type="entry name" value="Peptidase_S1_PA_chymotrypsin"/>
</dbReference>
<dbReference type="SUPFAM" id="SSF50494">
    <property type="entry name" value="Trypsin-like serine proteases"/>
    <property type="match status" value="1"/>
</dbReference>
<dbReference type="RefSeq" id="WP_145225107.1">
    <property type="nucleotide sequence ID" value="NZ_VIVQ01000001.1"/>
</dbReference>
<feature type="compositionally biased region" description="Basic and acidic residues" evidence="4">
    <location>
        <begin position="1"/>
        <end position="16"/>
    </location>
</feature>
<dbReference type="GO" id="GO:0004252">
    <property type="term" value="F:serine-type endopeptidase activity"/>
    <property type="evidence" value="ECO:0007669"/>
    <property type="project" value="InterPro"/>
</dbReference>
<dbReference type="SMART" id="SM00228">
    <property type="entry name" value="PDZ"/>
    <property type="match status" value="1"/>
</dbReference>
<dbReference type="InterPro" id="IPR051201">
    <property type="entry name" value="Chloro_Bact_Ser_Proteases"/>
</dbReference>
<gene>
    <name evidence="6" type="ORF">BKA23_0462</name>
</gene>
<dbReference type="PROSITE" id="PS50106">
    <property type="entry name" value="PDZ"/>
    <property type="match status" value="1"/>
</dbReference>
<dbReference type="PANTHER" id="PTHR43343:SF3">
    <property type="entry name" value="PROTEASE DO-LIKE 8, CHLOROPLASTIC"/>
    <property type="match status" value="1"/>
</dbReference>
<dbReference type="InterPro" id="IPR001478">
    <property type="entry name" value="PDZ"/>
</dbReference>
<keyword evidence="7" id="KW-1185">Reference proteome</keyword>
<dbReference type="InterPro" id="IPR009003">
    <property type="entry name" value="Peptidase_S1_PA"/>
</dbReference>
<dbReference type="OrthoDB" id="9758917at2"/>
<feature type="compositionally biased region" description="Polar residues" evidence="4">
    <location>
        <begin position="142"/>
        <end position="160"/>
    </location>
</feature>
<dbReference type="Gene3D" id="2.30.42.10">
    <property type="match status" value="1"/>
</dbReference>
<dbReference type="InterPro" id="IPR036034">
    <property type="entry name" value="PDZ_sf"/>
</dbReference>
<feature type="domain" description="PDZ" evidence="5">
    <location>
        <begin position="438"/>
        <end position="525"/>
    </location>
</feature>
<feature type="compositionally biased region" description="Low complexity" evidence="4">
    <location>
        <begin position="59"/>
        <end position="97"/>
    </location>
</feature>
<evidence type="ECO:0000256" key="1">
    <source>
        <dbReference type="ARBA" id="ARBA00010541"/>
    </source>
</evidence>